<organism evidence="13 14">
    <name type="scientific">Lacipirellula limnantheis</name>
    <dbReference type="NCBI Taxonomy" id="2528024"/>
    <lineage>
        <taxon>Bacteria</taxon>
        <taxon>Pseudomonadati</taxon>
        <taxon>Planctomycetota</taxon>
        <taxon>Planctomycetia</taxon>
        <taxon>Pirellulales</taxon>
        <taxon>Lacipirellulaceae</taxon>
        <taxon>Lacipirellula</taxon>
    </lineage>
</organism>
<dbReference type="GO" id="GO:0106312">
    <property type="term" value="F:methylenetetrahydrofolate reductase (NADH) activity"/>
    <property type="evidence" value="ECO:0007669"/>
    <property type="project" value="UniProtKB-EC"/>
</dbReference>
<comment type="pathway">
    <text evidence="2 12">One-carbon metabolism; tetrahydrofolate interconversion.</text>
</comment>
<keyword evidence="5 12" id="KW-0285">Flavoprotein</keyword>
<keyword evidence="9" id="KW-0486">Methionine biosynthesis</keyword>
<dbReference type="NCBIfam" id="TIGR00676">
    <property type="entry name" value="fadh2"/>
    <property type="match status" value="1"/>
</dbReference>
<sequence>MTIRDAYGSNRFGLSFELFPPKSAEGMASLFQHVDELVKFDPSFITCTFGAGGSTQDRTLDVIAGVRDKYAVPVATHLTCVGLTEPQIGEYLARALDRGVENVVALRGDPPKGETAFKPIAGGFSYANELVGFIRRDFPQMGIAVGGYPEKHQEAPSLDVDLENLKRKVDAGADVIITQLFYNNDDFFRLRDRCDGLGIAVPIVPGLLPVTNLAQIQRIASLCGAKLPSRFVTALEQQSADAAGQFSVGVEFAIEQAVGLLEGGIPGIHFYVLNKSEATRRVLNALPQFAEE</sequence>
<dbReference type="UniPathway" id="UPA00193"/>
<evidence type="ECO:0000256" key="7">
    <source>
        <dbReference type="ARBA" id="ARBA00023002"/>
    </source>
</evidence>
<dbReference type="InterPro" id="IPR029041">
    <property type="entry name" value="FAD-linked_oxidoreductase-like"/>
</dbReference>
<dbReference type="EMBL" id="CP036339">
    <property type="protein sequence ID" value="QDT75428.1"/>
    <property type="molecule type" value="Genomic_DNA"/>
</dbReference>
<comment type="catalytic activity">
    <reaction evidence="11">
        <text>(6S)-5-methyl-5,6,7,8-tetrahydrofolate + NAD(+) = (6R)-5,10-methylene-5,6,7,8-tetrahydrofolate + NADH + H(+)</text>
        <dbReference type="Rhea" id="RHEA:19821"/>
        <dbReference type="ChEBI" id="CHEBI:15378"/>
        <dbReference type="ChEBI" id="CHEBI:15636"/>
        <dbReference type="ChEBI" id="CHEBI:18608"/>
        <dbReference type="ChEBI" id="CHEBI:57540"/>
        <dbReference type="ChEBI" id="CHEBI:57945"/>
        <dbReference type="EC" id="1.5.1.54"/>
    </reaction>
    <physiologicalReaction direction="right-to-left" evidence="11">
        <dbReference type="Rhea" id="RHEA:19823"/>
    </physiologicalReaction>
</comment>
<evidence type="ECO:0000256" key="5">
    <source>
        <dbReference type="ARBA" id="ARBA00022630"/>
    </source>
</evidence>
<evidence type="ECO:0000256" key="11">
    <source>
        <dbReference type="ARBA" id="ARBA00048628"/>
    </source>
</evidence>
<evidence type="ECO:0000256" key="3">
    <source>
        <dbReference type="ARBA" id="ARBA00006743"/>
    </source>
</evidence>
<evidence type="ECO:0000256" key="12">
    <source>
        <dbReference type="RuleBase" id="RU003862"/>
    </source>
</evidence>
<dbReference type="GO" id="GO:0071949">
    <property type="term" value="F:FAD binding"/>
    <property type="evidence" value="ECO:0007669"/>
    <property type="project" value="TreeGrafter"/>
</dbReference>
<dbReference type="GO" id="GO:0009086">
    <property type="term" value="P:methionine biosynthetic process"/>
    <property type="evidence" value="ECO:0007669"/>
    <property type="project" value="UniProtKB-KW"/>
</dbReference>
<evidence type="ECO:0000313" key="13">
    <source>
        <dbReference type="EMBL" id="QDT75428.1"/>
    </source>
</evidence>
<keyword evidence="14" id="KW-1185">Reference proteome</keyword>
<dbReference type="OrthoDB" id="9812555at2"/>
<dbReference type="SUPFAM" id="SSF51730">
    <property type="entry name" value="FAD-linked oxidoreductase"/>
    <property type="match status" value="1"/>
</dbReference>
<keyword evidence="8" id="KW-0520">NAD</keyword>
<evidence type="ECO:0000256" key="4">
    <source>
        <dbReference type="ARBA" id="ARBA00022605"/>
    </source>
</evidence>
<evidence type="ECO:0000256" key="1">
    <source>
        <dbReference type="ARBA" id="ARBA00001974"/>
    </source>
</evidence>
<dbReference type="GO" id="GO:0035999">
    <property type="term" value="P:tetrahydrofolate interconversion"/>
    <property type="evidence" value="ECO:0007669"/>
    <property type="project" value="UniProtKB-UniPathway"/>
</dbReference>
<dbReference type="EC" id="1.5.1.54" evidence="12"/>
<reference evidence="13 14" key="1">
    <citation type="submission" date="2019-02" db="EMBL/GenBank/DDBJ databases">
        <title>Deep-cultivation of Planctomycetes and their phenomic and genomic characterization uncovers novel biology.</title>
        <authorList>
            <person name="Wiegand S."/>
            <person name="Jogler M."/>
            <person name="Boedeker C."/>
            <person name="Pinto D."/>
            <person name="Vollmers J."/>
            <person name="Rivas-Marin E."/>
            <person name="Kohn T."/>
            <person name="Peeters S.H."/>
            <person name="Heuer A."/>
            <person name="Rast P."/>
            <person name="Oberbeckmann S."/>
            <person name="Bunk B."/>
            <person name="Jeske O."/>
            <person name="Meyerdierks A."/>
            <person name="Storesund J.E."/>
            <person name="Kallscheuer N."/>
            <person name="Luecker S."/>
            <person name="Lage O.M."/>
            <person name="Pohl T."/>
            <person name="Merkel B.J."/>
            <person name="Hornburger P."/>
            <person name="Mueller R.-W."/>
            <person name="Bruemmer F."/>
            <person name="Labrenz M."/>
            <person name="Spormann A.M."/>
            <person name="Op den Camp H."/>
            <person name="Overmann J."/>
            <person name="Amann R."/>
            <person name="Jetten M.S.M."/>
            <person name="Mascher T."/>
            <person name="Medema M.H."/>
            <person name="Devos D.P."/>
            <person name="Kaster A.-K."/>
            <person name="Ovreas L."/>
            <person name="Rohde M."/>
            <person name="Galperin M.Y."/>
            <person name="Jogler C."/>
        </authorList>
    </citation>
    <scope>NUCLEOTIDE SEQUENCE [LARGE SCALE GENOMIC DNA]</scope>
    <source>
        <strain evidence="13 14">I41</strain>
    </source>
</reference>
<evidence type="ECO:0000256" key="9">
    <source>
        <dbReference type="ARBA" id="ARBA00023167"/>
    </source>
</evidence>
<evidence type="ECO:0000313" key="14">
    <source>
        <dbReference type="Proteomes" id="UP000317909"/>
    </source>
</evidence>
<dbReference type="PANTHER" id="PTHR45754">
    <property type="entry name" value="METHYLENETETRAHYDROFOLATE REDUCTASE"/>
    <property type="match status" value="1"/>
</dbReference>
<dbReference type="AlphaFoldDB" id="A0A517U478"/>
<protein>
    <recommendedName>
        <fullName evidence="12">Methylenetetrahydrofolate reductase</fullName>
        <ecNumber evidence="12">1.5.1.54</ecNumber>
    </recommendedName>
</protein>
<proteinExistence type="inferred from homology"/>
<evidence type="ECO:0000256" key="10">
    <source>
        <dbReference type="ARBA" id="ARBA00034478"/>
    </source>
</evidence>
<accession>A0A517U478</accession>
<evidence type="ECO:0000256" key="6">
    <source>
        <dbReference type="ARBA" id="ARBA00022827"/>
    </source>
</evidence>
<evidence type="ECO:0000256" key="8">
    <source>
        <dbReference type="ARBA" id="ARBA00023027"/>
    </source>
</evidence>
<name>A0A517U478_9BACT</name>
<dbReference type="Proteomes" id="UP000317909">
    <property type="component" value="Chromosome"/>
</dbReference>
<dbReference type="GO" id="GO:0005829">
    <property type="term" value="C:cytosol"/>
    <property type="evidence" value="ECO:0007669"/>
    <property type="project" value="InterPro"/>
</dbReference>
<gene>
    <name evidence="13" type="primary">metF</name>
    <name evidence="13" type="ORF">I41_46380</name>
</gene>
<dbReference type="RefSeq" id="WP_145435080.1">
    <property type="nucleotide sequence ID" value="NZ_CP036339.1"/>
</dbReference>
<dbReference type="PANTHER" id="PTHR45754:SF3">
    <property type="entry name" value="METHYLENETETRAHYDROFOLATE REDUCTASE (NADPH)"/>
    <property type="match status" value="1"/>
</dbReference>
<evidence type="ECO:0000256" key="2">
    <source>
        <dbReference type="ARBA" id="ARBA00004777"/>
    </source>
</evidence>
<dbReference type="CDD" id="cd00537">
    <property type="entry name" value="MTHFR"/>
    <property type="match status" value="1"/>
</dbReference>
<dbReference type="Gene3D" id="3.20.20.220">
    <property type="match status" value="1"/>
</dbReference>
<comment type="similarity">
    <text evidence="3 12">Belongs to the methylenetetrahydrofolate reductase family.</text>
</comment>
<keyword evidence="4" id="KW-0028">Amino-acid biosynthesis</keyword>
<dbReference type="Pfam" id="PF02219">
    <property type="entry name" value="MTHFR"/>
    <property type="match status" value="1"/>
</dbReference>
<keyword evidence="7 12" id="KW-0560">Oxidoreductase</keyword>
<dbReference type="KEGG" id="llh:I41_46380"/>
<comment type="pathway">
    <text evidence="10">Amino-acid biosynthesis; L-methionine biosynthesis via de novo pathway.</text>
</comment>
<dbReference type="InterPro" id="IPR004620">
    <property type="entry name" value="MTHF_reductase_bac"/>
</dbReference>
<keyword evidence="6 12" id="KW-0274">FAD</keyword>
<comment type="cofactor">
    <cofactor evidence="1 12">
        <name>FAD</name>
        <dbReference type="ChEBI" id="CHEBI:57692"/>
    </cofactor>
</comment>
<dbReference type="InterPro" id="IPR003171">
    <property type="entry name" value="Mehydrof_redctse-like"/>
</dbReference>